<dbReference type="Proteomes" id="UP000238205">
    <property type="component" value="Unassembled WGS sequence"/>
</dbReference>
<dbReference type="AlphaFoldDB" id="A0A2T0WC43"/>
<evidence type="ECO:0000256" key="1">
    <source>
        <dbReference type="SAM" id="Phobius"/>
    </source>
</evidence>
<keyword evidence="3" id="KW-1185">Reference proteome</keyword>
<feature type="transmembrane region" description="Helical" evidence="1">
    <location>
        <begin position="30"/>
        <end position="48"/>
    </location>
</feature>
<reference evidence="2 3" key="1">
    <citation type="submission" date="2018-03" db="EMBL/GenBank/DDBJ databases">
        <title>Genomic Encyclopedia of Archaeal and Bacterial Type Strains, Phase II (KMG-II): from individual species to whole genera.</title>
        <authorList>
            <person name="Goeker M."/>
        </authorList>
    </citation>
    <scope>NUCLEOTIDE SEQUENCE [LARGE SCALE GENOMIC DNA]</scope>
    <source>
        <strain evidence="2 3">DSM 13175</strain>
    </source>
</reference>
<sequence>MITTISFLFFSIMALFLTQSLVSGNIQTLNAFLLSIVAFSGMFLLIQVRKEWACIKCKLKQNIILINRSNLLTILALSIGAYLTFYLNHAIGLGGVLASSVVGLIAAWTFKPYAAAIYCGSFIGMACSLIFSNPLSLLVASLISGTLYILSLHLFSGFGGKLGFMAFSGTFLTSLIFRTPLRTVDPLDRKLYLVVFLSIIAAGMATYALQRIVDMDAVSASALVGLTLALLYPDSTHVVVVAAFCATFTGMVSYNRVKTYNDMLFLTILTGVLFIAAFALFDGSGGKLGATAFLSTVSGVGMLDFIRLIRRHFHATQQSSYSS</sequence>
<dbReference type="EMBL" id="PVTO01000001">
    <property type="protein sequence ID" value="PRY84206.1"/>
    <property type="molecule type" value="Genomic_DNA"/>
</dbReference>
<dbReference type="RefSeq" id="WP_106190156.1">
    <property type="nucleotide sequence ID" value="NZ_PVTO01000001.1"/>
</dbReference>
<keyword evidence="1" id="KW-0812">Transmembrane</keyword>
<keyword evidence="1" id="KW-0472">Membrane</keyword>
<proteinExistence type="predicted"/>
<feature type="transmembrane region" description="Helical" evidence="1">
    <location>
        <begin position="238"/>
        <end position="257"/>
    </location>
</feature>
<feature type="transmembrane region" description="Helical" evidence="1">
    <location>
        <begin position="264"/>
        <end position="281"/>
    </location>
</feature>
<feature type="transmembrane region" description="Helical" evidence="1">
    <location>
        <begin position="137"/>
        <end position="155"/>
    </location>
</feature>
<dbReference type="OrthoDB" id="2111878at2"/>
<gene>
    <name evidence="2" type="ORF">CLV38_101127</name>
</gene>
<protein>
    <submittedName>
        <fullName evidence="2">Uncharacterized protein</fullName>
    </submittedName>
</protein>
<comment type="caution">
    <text evidence="2">The sequence shown here is derived from an EMBL/GenBank/DDBJ whole genome shotgun (WGS) entry which is preliminary data.</text>
</comment>
<feature type="transmembrane region" description="Helical" evidence="1">
    <location>
        <begin position="191"/>
        <end position="209"/>
    </location>
</feature>
<evidence type="ECO:0000313" key="3">
    <source>
        <dbReference type="Proteomes" id="UP000238205"/>
    </source>
</evidence>
<feature type="transmembrane region" description="Helical" evidence="1">
    <location>
        <begin position="162"/>
        <end position="179"/>
    </location>
</feature>
<organism evidence="2 3">
    <name type="scientific">Alkalibacterium olivapovliticus</name>
    <dbReference type="NCBI Taxonomy" id="99907"/>
    <lineage>
        <taxon>Bacteria</taxon>
        <taxon>Bacillati</taxon>
        <taxon>Bacillota</taxon>
        <taxon>Bacilli</taxon>
        <taxon>Lactobacillales</taxon>
        <taxon>Carnobacteriaceae</taxon>
        <taxon>Alkalibacterium</taxon>
    </lineage>
</organism>
<keyword evidence="1" id="KW-1133">Transmembrane helix</keyword>
<evidence type="ECO:0000313" key="2">
    <source>
        <dbReference type="EMBL" id="PRY84206.1"/>
    </source>
</evidence>
<name>A0A2T0WC43_9LACT</name>
<feature type="transmembrane region" description="Helical" evidence="1">
    <location>
        <begin position="287"/>
        <end position="306"/>
    </location>
</feature>
<accession>A0A2T0WC43</accession>
<feature type="transmembrane region" description="Helical" evidence="1">
    <location>
        <begin position="69"/>
        <end position="85"/>
    </location>
</feature>